<evidence type="ECO:0000256" key="1">
    <source>
        <dbReference type="SAM" id="MobiDB-lite"/>
    </source>
</evidence>
<reference evidence="2" key="1">
    <citation type="submission" date="2022-01" db="EMBL/GenBank/DDBJ databases">
        <authorList>
            <person name="King R."/>
        </authorList>
    </citation>
    <scope>NUCLEOTIDE SEQUENCE</scope>
</reference>
<feature type="compositionally biased region" description="Basic and acidic residues" evidence="1">
    <location>
        <begin position="62"/>
        <end position="77"/>
    </location>
</feature>
<sequence>MIWNEPMNHHDHCYFCLVKITGINRKNRVKWEYPSIQSAHRRDLSTKSTPEPQSGTLQQETEDFKTKEDSSDSDFKCDLGTPKPFSQDHLNDLEITAQENKISSNILLKKTISYFVKMYLD</sequence>
<keyword evidence="3" id="KW-1185">Reference proteome</keyword>
<accession>A0A9P0G9W8</accession>
<dbReference type="AlphaFoldDB" id="A0A9P0G9W8"/>
<dbReference type="EMBL" id="OV651835">
    <property type="protein sequence ID" value="CAH1107674.1"/>
    <property type="molecule type" value="Genomic_DNA"/>
</dbReference>
<evidence type="ECO:0000313" key="2">
    <source>
        <dbReference type="EMBL" id="CAH1107674.1"/>
    </source>
</evidence>
<proteinExistence type="predicted"/>
<dbReference type="OrthoDB" id="7890494at2759"/>
<dbReference type="Proteomes" id="UP001153636">
    <property type="component" value="Chromosome 23"/>
</dbReference>
<feature type="compositionally biased region" description="Polar residues" evidence="1">
    <location>
        <begin position="46"/>
        <end position="59"/>
    </location>
</feature>
<organism evidence="2 3">
    <name type="scientific">Psylliodes chrysocephalus</name>
    <dbReference type="NCBI Taxonomy" id="3402493"/>
    <lineage>
        <taxon>Eukaryota</taxon>
        <taxon>Metazoa</taxon>
        <taxon>Ecdysozoa</taxon>
        <taxon>Arthropoda</taxon>
        <taxon>Hexapoda</taxon>
        <taxon>Insecta</taxon>
        <taxon>Pterygota</taxon>
        <taxon>Neoptera</taxon>
        <taxon>Endopterygota</taxon>
        <taxon>Coleoptera</taxon>
        <taxon>Polyphaga</taxon>
        <taxon>Cucujiformia</taxon>
        <taxon>Chrysomeloidea</taxon>
        <taxon>Chrysomelidae</taxon>
        <taxon>Galerucinae</taxon>
        <taxon>Alticini</taxon>
        <taxon>Psylliodes</taxon>
    </lineage>
</organism>
<protein>
    <submittedName>
        <fullName evidence="2">Uncharacterized protein</fullName>
    </submittedName>
</protein>
<feature type="region of interest" description="Disordered" evidence="1">
    <location>
        <begin position="38"/>
        <end position="84"/>
    </location>
</feature>
<evidence type="ECO:0000313" key="3">
    <source>
        <dbReference type="Proteomes" id="UP001153636"/>
    </source>
</evidence>
<name>A0A9P0G9W8_9CUCU</name>
<gene>
    <name evidence="2" type="ORF">PSYICH_LOCUS8329</name>
</gene>